<gene>
    <name evidence="2" type="ORF">ATN88_11565</name>
</gene>
<protein>
    <submittedName>
        <fullName evidence="2">Uncharacterized protein</fullName>
    </submittedName>
</protein>
<dbReference type="RefSeq" id="WP_067419838.1">
    <property type="nucleotide sequence ID" value="NZ_LNTY01000059.1"/>
</dbReference>
<evidence type="ECO:0000256" key="1">
    <source>
        <dbReference type="SAM" id="MobiDB-lite"/>
    </source>
</evidence>
<organism evidence="2 3">
    <name type="scientific">Enterovibrio coralii</name>
    <dbReference type="NCBI Taxonomy" id="294935"/>
    <lineage>
        <taxon>Bacteria</taxon>
        <taxon>Pseudomonadati</taxon>
        <taxon>Pseudomonadota</taxon>
        <taxon>Gammaproteobacteria</taxon>
        <taxon>Vibrionales</taxon>
        <taxon>Vibrionaceae</taxon>
        <taxon>Enterovibrio</taxon>
    </lineage>
</organism>
<dbReference type="AlphaFoldDB" id="A0A135I395"/>
<feature type="region of interest" description="Disordered" evidence="1">
    <location>
        <begin position="24"/>
        <end position="45"/>
    </location>
</feature>
<keyword evidence="3" id="KW-1185">Reference proteome</keyword>
<proteinExistence type="predicted"/>
<sequence>MKSIANNEIQAADLKTLCDTAANLHPQNKPQSLSTPVRRKRASLKRTRSADAVLLDLSLQMPE</sequence>
<dbReference type="EMBL" id="LNTY01000059">
    <property type="protein sequence ID" value="KXF79894.1"/>
    <property type="molecule type" value="Genomic_DNA"/>
</dbReference>
<evidence type="ECO:0000313" key="2">
    <source>
        <dbReference type="EMBL" id="KXF79894.1"/>
    </source>
</evidence>
<dbReference type="OrthoDB" id="5917747at2"/>
<accession>A0A135I395</accession>
<evidence type="ECO:0000313" key="3">
    <source>
        <dbReference type="Proteomes" id="UP000070529"/>
    </source>
</evidence>
<reference evidence="2 3" key="1">
    <citation type="submission" date="2015-11" db="EMBL/GenBank/DDBJ databases">
        <title>Genomic Taxonomy of the Vibrionaceae.</title>
        <authorList>
            <person name="Gomez-Gil B."/>
            <person name="Enciso-Ibarra J."/>
        </authorList>
    </citation>
    <scope>NUCLEOTIDE SEQUENCE [LARGE SCALE GENOMIC DNA]</scope>
    <source>
        <strain evidence="2 3">CAIM 912</strain>
    </source>
</reference>
<comment type="caution">
    <text evidence="2">The sequence shown here is derived from an EMBL/GenBank/DDBJ whole genome shotgun (WGS) entry which is preliminary data.</text>
</comment>
<dbReference type="Proteomes" id="UP000070529">
    <property type="component" value="Unassembled WGS sequence"/>
</dbReference>
<name>A0A135I395_9GAMM</name>
<feature type="compositionally biased region" description="Polar residues" evidence="1">
    <location>
        <begin position="25"/>
        <end position="35"/>
    </location>
</feature>